<evidence type="ECO:0000313" key="3">
    <source>
        <dbReference type="EMBL" id="MXP14817.1"/>
    </source>
</evidence>
<comment type="caution">
    <text evidence="3">The sequence shown here is derived from an EMBL/GenBank/DDBJ whole genome shotgun (WGS) entry which is preliminary data.</text>
</comment>
<keyword evidence="2" id="KW-0812">Transmembrane</keyword>
<dbReference type="RefSeq" id="WP_160601431.1">
    <property type="nucleotide sequence ID" value="NZ_WTYU01000002.1"/>
</dbReference>
<evidence type="ECO:0000313" key="4">
    <source>
        <dbReference type="Proteomes" id="UP000473531"/>
    </source>
</evidence>
<feature type="compositionally biased region" description="Pro residues" evidence="1">
    <location>
        <begin position="93"/>
        <end position="105"/>
    </location>
</feature>
<feature type="transmembrane region" description="Helical" evidence="2">
    <location>
        <begin position="12"/>
        <end position="30"/>
    </location>
</feature>
<reference evidence="3 4" key="1">
    <citation type="submission" date="2019-12" db="EMBL/GenBank/DDBJ databases">
        <title>Genomic-based taxomic classification of the family Erythrobacteraceae.</title>
        <authorList>
            <person name="Xu L."/>
        </authorList>
    </citation>
    <scope>NUCLEOTIDE SEQUENCE [LARGE SCALE GENOMIC DNA]</scope>
    <source>
        <strain evidence="3 4">KCTC 52259</strain>
    </source>
</reference>
<feature type="region of interest" description="Disordered" evidence="1">
    <location>
        <begin position="240"/>
        <end position="260"/>
    </location>
</feature>
<sequence>MALNSLRTDERLGLGIAVVLHVALVAALVLQPENDTAAPLPERMTVTLSTEVSLADTAPDPVPVSRAAVAPVISDAPQPAPPVEKPAELIPAPQPVVAPAPPVPRLRPDRQVQPKPALAKTTAKPAPAKPAPVKSAQAKTSPAKASSAKAAPAKAAPAKPAAAKPATGSRIGADFLPGAGDNTATKETRVPASQIGASAKASLAQSIARQLKPHWNAPQGADAEQLVTILAFNLNQDGSLSGRPRVVSQSGVTDSNSPQKDLHAERAIRAVQLAAPFDLPPEYYEAWKRVTSFRFDRKL</sequence>
<feature type="compositionally biased region" description="Low complexity" evidence="1">
    <location>
        <begin position="114"/>
        <end position="166"/>
    </location>
</feature>
<dbReference type="OrthoDB" id="7161229at2"/>
<protein>
    <submittedName>
        <fullName evidence="3">Energy transducer TonB</fullName>
    </submittedName>
</protein>
<evidence type="ECO:0000256" key="1">
    <source>
        <dbReference type="SAM" id="MobiDB-lite"/>
    </source>
</evidence>
<dbReference type="Proteomes" id="UP000473531">
    <property type="component" value="Unassembled WGS sequence"/>
</dbReference>
<dbReference type="EMBL" id="WTYU01000002">
    <property type="protein sequence ID" value="MXP14817.1"/>
    <property type="molecule type" value="Genomic_DNA"/>
</dbReference>
<keyword evidence="2" id="KW-0472">Membrane</keyword>
<keyword evidence="2" id="KW-1133">Transmembrane helix</keyword>
<feature type="region of interest" description="Disordered" evidence="1">
    <location>
        <begin position="93"/>
        <end position="192"/>
    </location>
</feature>
<organism evidence="3 4">
    <name type="scientific">Allopontixanthobacter confluentis</name>
    <dbReference type="NCBI Taxonomy" id="1849021"/>
    <lineage>
        <taxon>Bacteria</taxon>
        <taxon>Pseudomonadati</taxon>
        <taxon>Pseudomonadota</taxon>
        <taxon>Alphaproteobacteria</taxon>
        <taxon>Sphingomonadales</taxon>
        <taxon>Erythrobacteraceae</taxon>
        <taxon>Allopontixanthobacter</taxon>
    </lineage>
</organism>
<gene>
    <name evidence="3" type="ORF">GRI44_08670</name>
</gene>
<dbReference type="Gene3D" id="3.30.1150.10">
    <property type="match status" value="1"/>
</dbReference>
<proteinExistence type="predicted"/>
<feature type="compositionally biased region" description="Polar residues" evidence="1">
    <location>
        <begin position="247"/>
        <end position="259"/>
    </location>
</feature>
<keyword evidence="4" id="KW-1185">Reference proteome</keyword>
<accession>A0A6L7GG30</accession>
<dbReference type="AlphaFoldDB" id="A0A6L7GG30"/>
<evidence type="ECO:0000256" key="2">
    <source>
        <dbReference type="SAM" id="Phobius"/>
    </source>
</evidence>
<name>A0A6L7GG30_9SPHN</name>